<reference evidence="9 10" key="1">
    <citation type="submission" date="2020-08" db="EMBL/GenBank/DDBJ databases">
        <title>Genomic Encyclopedia of Type Strains, Phase IV (KMG-IV): sequencing the most valuable type-strain genomes for metagenomic binning, comparative biology and taxonomic classification.</title>
        <authorList>
            <person name="Goeker M."/>
        </authorList>
    </citation>
    <scope>NUCLEOTIDE SEQUENCE [LARGE SCALE GENOMIC DNA]</scope>
    <source>
        <strain evidence="9 10">YC6886</strain>
    </source>
</reference>
<dbReference type="SUPFAM" id="SSF51735">
    <property type="entry name" value="NAD(P)-binding Rossmann-fold domains"/>
    <property type="match status" value="1"/>
</dbReference>
<feature type="transmembrane region" description="Helical" evidence="7">
    <location>
        <begin position="52"/>
        <end position="73"/>
    </location>
</feature>
<evidence type="ECO:0000313" key="10">
    <source>
        <dbReference type="Proteomes" id="UP000557717"/>
    </source>
</evidence>
<dbReference type="RefSeq" id="WP_221285164.1">
    <property type="nucleotide sequence ID" value="NZ_JACHFD010000013.1"/>
</dbReference>
<dbReference type="PANTHER" id="PTHR42751:SF3">
    <property type="entry name" value="SODIUM_GLUTAMATE SYMPORTER"/>
    <property type="match status" value="1"/>
</dbReference>
<dbReference type="AlphaFoldDB" id="A0A840V3G3"/>
<comment type="caution">
    <text evidence="9">The sequence shown here is derived from an EMBL/GenBank/DDBJ whole genome shotgun (WGS) entry which is preliminary data.</text>
</comment>
<keyword evidence="5 7" id="KW-1133">Transmembrane helix</keyword>
<evidence type="ECO:0000259" key="8">
    <source>
        <dbReference type="PROSITE" id="PS51201"/>
    </source>
</evidence>
<feature type="domain" description="RCK N-terminal" evidence="8">
    <location>
        <begin position="435"/>
        <end position="555"/>
    </location>
</feature>
<evidence type="ECO:0000256" key="6">
    <source>
        <dbReference type="ARBA" id="ARBA00023136"/>
    </source>
</evidence>
<protein>
    <submittedName>
        <fullName evidence="9">CPA2 family monovalent cation:H+ antiporter-2</fullName>
    </submittedName>
</protein>
<dbReference type="Pfam" id="PF02254">
    <property type="entry name" value="TrkA_N"/>
    <property type="match status" value="1"/>
</dbReference>
<comment type="similarity">
    <text evidence="2">Belongs to the monovalent cation:proton antiporter 2 (CPA2) transporter (TC 2.A.37) family.</text>
</comment>
<sequence length="588" mass="61284">MARHRPRMPAMVLDMVAAGGSTITPFFGVLALVLVLAVLVSLLLVKFRQSLLVGYFAVGILIANSGLLGLVGAGREDPVIGNLGELGVILLMFTLGIEFSLGELRHLWRVALFGGGLQVALCGGVAALAAALAGLGGAECAVIGVAVALSSTAVAMKSFQDLGQAHNPGARASLGMALFQDILVILFILVLPALYGKGSSPLVGVATALGKGALFLGAALLLGKYGVTPLLHAVARTRSRELFTLTVIALCAAVALGGEALNLSLSLGAFAAGLVVSESIYAHRIMADVLPFKDLFLTIFFVSVGLMIDVGAVLDQWWWVLTGTLCLLVMKALVVTGAARLLKVPMRPALLAGASLASTGEFSLVLLSKAGELRPMDPGVEQLLLACTAVSMGLVPGLMKKAGPFGKWLESKGWIKAHQRPPAGMALGAAVGGIEDHAVICGYGPVGSSLNEALRRCGIDTLVLELNVDTVKRLKKEGQPVLFADATHPEALDLAAIGRARMVAFTFPAVELTVAALPLVRERNPGVCVFARAKFPNEVARLDAMGVNVIHDEAESAGAMIRAAMSAYQRADLEDEEVKEIVVEETEV</sequence>
<dbReference type="InterPro" id="IPR038770">
    <property type="entry name" value="Na+/solute_symporter_sf"/>
</dbReference>
<accession>A0A840V3G3</accession>
<proteinExistence type="inferred from homology"/>
<evidence type="ECO:0000256" key="5">
    <source>
        <dbReference type="ARBA" id="ARBA00022989"/>
    </source>
</evidence>
<name>A0A840V3G3_9BACT</name>
<evidence type="ECO:0000313" key="9">
    <source>
        <dbReference type="EMBL" id="MBB5352522.1"/>
    </source>
</evidence>
<evidence type="ECO:0000256" key="1">
    <source>
        <dbReference type="ARBA" id="ARBA00004141"/>
    </source>
</evidence>
<dbReference type="EMBL" id="JACHFD010000013">
    <property type="protein sequence ID" value="MBB5352522.1"/>
    <property type="molecule type" value="Genomic_DNA"/>
</dbReference>
<dbReference type="Proteomes" id="UP000557717">
    <property type="component" value="Unassembled WGS sequence"/>
</dbReference>
<dbReference type="GO" id="GO:1902600">
    <property type="term" value="P:proton transmembrane transport"/>
    <property type="evidence" value="ECO:0007669"/>
    <property type="project" value="InterPro"/>
</dbReference>
<feature type="transmembrane region" description="Helical" evidence="7">
    <location>
        <begin position="23"/>
        <end position="45"/>
    </location>
</feature>
<feature type="transmembrane region" description="Helical" evidence="7">
    <location>
        <begin position="172"/>
        <end position="195"/>
    </location>
</feature>
<feature type="transmembrane region" description="Helical" evidence="7">
    <location>
        <begin position="79"/>
        <end position="99"/>
    </location>
</feature>
<keyword evidence="10" id="KW-1185">Reference proteome</keyword>
<evidence type="ECO:0000256" key="2">
    <source>
        <dbReference type="ARBA" id="ARBA00005551"/>
    </source>
</evidence>
<evidence type="ECO:0000256" key="7">
    <source>
        <dbReference type="SAM" id="Phobius"/>
    </source>
</evidence>
<keyword evidence="6 7" id="KW-0472">Membrane</keyword>
<dbReference type="PANTHER" id="PTHR42751">
    <property type="entry name" value="SODIUM/HYDROGEN EXCHANGER FAMILY/TRKA DOMAIN PROTEIN"/>
    <property type="match status" value="1"/>
</dbReference>
<feature type="transmembrane region" description="Helical" evidence="7">
    <location>
        <begin position="320"/>
        <end position="342"/>
    </location>
</feature>
<dbReference type="GO" id="GO:0006813">
    <property type="term" value="P:potassium ion transport"/>
    <property type="evidence" value="ECO:0007669"/>
    <property type="project" value="InterPro"/>
</dbReference>
<dbReference type="Gene3D" id="1.20.1530.20">
    <property type="match status" value="1"/>
</dbReference>
<feature type="transmembrane region" description="Helical" evidence="7">
    <location>
        <begin position="111"/>
        <end position="135"/>
    </location>
</feature>
<feature type="transmembrane region" description="Helical" evidence="7">
    <location>
        <begin position="242"/>
        <end position="258"/>
    </location>
</feature>
<dbReference type="Gene3D" id="3.40.50.720">
    <property type="entry name" value="NAD(P)-binding Rossmann-like Domain"/>
    <property type="match status" value="1"/>
</dbReference>
<dbReference type="PROSITE" id="PS51201">
    <property type="entry name" value="RCK_N"/>
    <property type="match status" value="1"/>
</dbReference>
<gene>
    <name evidence="9" type="ORF">HNR46_002768</name>
</gene>
<dbReference type="GO" id="GO:0015297">
    <property type="term" value="F:antiporter activity"/>
    <property type="evidence" value="ECO:0007669"/>
    <property type="project" value="InterPro"/>
</dbReference>
<dbReference type="GO" id="GO:0016020">
    <property type="term" value="C:membrane"/>
    <property type="evidence" value="ECO:0007669"/>
    <property type="project" value="UniProtKB-SubCell"/>
</dbReference>
<dbReference type="InterPro" id="IPR036291">
    <property type="entry name" value="NAD(P)-bd_dom_sf"/>
</dbReference>
<organism evidence="9 10">
    <name type="scientific">Haloferula luteola</name>
    <dbReference type="NCBI Taxonomy" id="595692"/>
    <lineage>
        <taxon>Bacteria</taxon>
        <taxon>Pseudomonadati</taxon>
        <taxon>Verrucomicrobiota</taxon>
        <taxon>Verrucomicrobiia</taxon>
        <taxon>Verrucomicrobiales</taxon>
        <taxon>Verrucomicrobiaceae</taxon>
        <taxon>Haloferula</taxon>
    </lineage>
</organism>
<feature type="transmembrane region" description="Helical" evidence="7">
    <location>
        <begin position="141"/>
        <end position="160"/>
    </location>
</feature>
<dbReference type="InterPro" id="IPR006153">
    <property type="entry name" value="Cation/H_exchanger_TM"/>
</dbReference>
<evidence type="ECO:0000256" key="4">
    <source>
        <dbReference type="ARBA" id="ARBA00022692"/>
    </source>
</evidence>
<feature type="transmembrane region" description="Helical" evidence="7">
    <location>
        <begin position="295"/>
        <end position="314"/>
    </location>
</feature>
<dbReference type="Pfam" id="PF00999">
    <property type="entry name" value="Na_H_Exchanger"/>
    <property type="match status" value="1"/>
</dbReference>
<evidence type="ECO:0000256" key="3">
    <source>
        <dbReference type="ARBA" id="ARBA00022448"/>
    </source>
</evidence>
<dbReference type="InterPro" id="IPR003148">
    <property type="entry name" value="RCK_N"/>
</dbReference>
<keyword evidence="3" id="KW-0813">Transport</keyword>
<feature type="transmembrane region" description="Helical" evidence="7">
    <location>
        <begin position="201"/>
        <end position="222"/>
    </location>
</feature>
<comment type="subcellular location">
    <subcellularLocation>
        <location evidence="1">Membrane</location>
        <topology evidence="1">Multi-pass membrane protein</topology>
    </subcellularLocation>
</comment>
<keyword evidence="4 7" id="KW-0812">Transmembrane</keyword>